<dbReference type="AlphaFoldDB" id="A0A6C0CZS6"/>
<evidence type="ECO:0000313" key="1">
    <source>
        <dbReference type="EMBL" id="QHT09672.1"/>
    </source>
</evidence>
<protein>
    <submittedName>
        <fullName evidence="1">Uncharacterized protein</fullName>
    </submittedName>
</protein>
<dbReference type="EMBL" id="MN739514">
    <property type="protein sequence ID" value="QHT09672.1"/>
    <property type="molecule type" value="Genomic_DNA"/>
</dbReference>
<reference evidence="1" key="1">
    <citation type="journal article" date="2020" name="Nature">
        <title>Giant virus diversity and host interactions through global metagenomics.</title>
        <authorList>
            <person name="Schulz F."/>
            <person name="Roux S."/>
            <person name="Paez-Espino D."/>
            <person name="Jungbluth S."/>
            <person name="Walsh D.A."/>
            <person name="Denef V.J."/>
            <person name="McMahon K.D."/>
            <person name="Konstantinidis K.T."/>
            <person name="Eloe-Fadrosh E.A."/>
            <person name="Kyrpides N.C."/>
            <person name="Woyke T."/>
        </authorList>
    </citation>
    <scope>NUCLEOTIDE SEQUENCE</scope>
    <source>
        <strain evidence="1">GVMAG-M-3300023174-102</strain>
    </source>
</reference>
<accession>A0A6C0CZS6</accession>
<name>A0A6C0CZS6_9ZZZZ</name>
<sequence>MESKIPDSPVYFRFLNLRHKTYHTTGYSLLKTLSLWSTYTPQYHILNQVISKIQSDQYVLCVLYGNSEKDTFTDIQFGVTESFKKGESIISAFKRSLGEELGLITQYIPAFTNTRYNGKEYVINTINIKDTSLLQLHEINTHTINTQNNIPKKMASIVYGDKKNVLEYLNAEHIILHNNTDNIVGIVAIPFKEIIAYFNKNPGYTNKHTRLIEHSTSQYFS</sequence>
<organism evidence="1">
    <name type="scientific">viral metagenome</name>
    <dbReference type="NCBI Taxonomy" id="1070528"/>
    <lineage>
        <taxon>unclassified sequences</taxon>
        <taxon>metagenomes</taxon>
        <taxon>organismal metagenomes</taxon>
    </lineage>
</organism>
<proteinExistence type="predicted"/>